<dbReference type="AlphaFoldDB" id="A0A4S2LP29"/>
<keyword evidence="8 9" id="KW-1015">Disulfide bond</keyword>
<keyword evidence="4" id="KW-0964">Secreted</keyword>
<dbReference type="GO" id="GO:0017147">
    <property type="term" value="F:Wnt-protein binding"/>
    <property type="evidence" value="ECO:0007669"/>
    <property type="project" value="TreeGrafter"/>
</dbReference>
<dbReference type="InterPro" id="IPR020067">
    <property type="entry name" value="Frizzled_dom"/>
</dbReference>
<keyword evidence="14" id="KW-1185">Reference proteome</keyword>
<dbReference type="SMART" id="SM00063">
    <property type="entry name" value="FRI"/>
    <property type="match status" value="1"/>
</dbReference>
<feature type="chain" id="PRO_5020889633" description="FZ domain-containing protein" evidence="11">
    <location>
        <begin position="17"/>
        <end position="665"/>
    </location>
</feature>
<evidence type="ECO:0000256" key="1">
    <source>
        <dbReference type="ARBA" id="ARBA00004613"/>
    </source>
</evidence>
<feature type="compositionally biased region" description="Basic and acidic residues" evidence="10">
    <location>
        <begin position="656"/>
        <end position="665"/>
    </location>
</feature>
<evidence type="ECO:0000256" key="11">
    <source>
        <dbReference type="SAM" id="SignalP"/>
    </source>
</evidence>
<comment type="similarity">
    <text evidence="2">Belongs to the secreted frizzled-related protein (sFRP) family.</text>
</comment>
<comment type="caution">
    <text evidence="9">Lacks conserved residue(s) required for the propagation of feature annotation.</text>
</comment>
<dbReference type="STRING" id="147828.A0A4S2LP29"/>
<accession>A0A4S2LP29</accession>
<evidence type="ECO:0000313" key="14">
    <source>
        <dbReference type="Proteomes" id="UP000308267"/>
    </source>
</evidence>
<dbReference type="PANTHER" id="PTHR11309:SF148">
    <property type="entry name" value="SECRETED FRIZZLED-RELATED PROTEIN 1"/>
    <property type="match status" value="1"/>
</dbReference>
<protein>
    <recommendedName>
        <fullName evidence="12">FZ domain-containing protein</fullName>
    </recommendedName>
</protein>
<reference evidence="13 14" key="1">
    <citation type="journal article" date="2019" name="BMC Genomics">
        <title>New insights from Opisthorchis felineus genome: update on genomics of the epidemiologically important liver flukes.</title>
        <authorList>
            <person name="Ershov N.I."/>
            <person name="Mordvinov V.A."/>
            <person name="Prokhortchouk E.B."/>
            <person name="Pakharukova M.Y."/>
            <person name="Gunbin K.V."/>
            <person name="Ustyantsev K."/>
            <person name="Genaev M.A."/>
            <person name="Blinov A.G."/>
            <person name="Mazur A."/>
            <person name="Boulygina E."/>
            <person name="Tsygankova S."/>
            <person name="Khrameeva E."/>
            <person name="Chekanov N."/>
            <person name="Fan G."/>
            <person name="Xiao A."/>
            <person name="Zhang H."/>
            <person name="Xu X."/>
            <person name="Yang H."/>
            <person name="Solovyev V."/>
            <person name="Lee S.M."/>
            <person name="Liu X."/>
            <person name="Afonnikov D.A."/>
            <person name="Skryabin K.G."/>
        </authorList>
    </citation>
    <scope>NUCLEOTIDE SEQUENCE [LARGE SCALE GENOMIC DNA]</scope>
    <source>
        <strain evidence="13">AK-0245</strain>
        <tissue evidence="13">Whole organism</tissue>
    </source>
</reference>
<name>A0A4S2LP29_OPIFE</name>
<proteinExistence type="inferred from homology"/>
<dbReference type="OrthoDB" id="5985572at2759"/>
<dbReference type="GO" id="GO:0035567">
    <property type="term" value="P:non-canonical Wnt signaling pathway"/>
    <property type="evidence" value="ECO:0007669"/>
    <property type="project" value="TreeGrafter"/>
</dbReference>
<evidence type="ECO:0000256" key="6">
    <source>
        <dbReference type="ARBA" id="ARBA00022729"/>
    </source>
</evidence>
<keyword evidence="7" id="KW-0221">Differentiation</keyword>
<evidence type="ECO:0000256" key="9">
    <source>
        <dbReference type="PROSITE-ProRule" id="PRU00090"/>
    </source>
</evidence>
<feature type="compositionally biased region" description="Polar residues" evidence="10">
    <location>
        <begin position="528"/>
        <end position="546"/>
    </location>
</feature>
<evidence type="ECO:0000256" key="10">
    <source>
        <dbReference type="SAM" id="MobiDB-lite"/>
    </source>
</evidence>
<feature type="disulfide bond" evidence="9">
    <location>
        <begin position="139"/>
        <end position="163"/>
    </location>
</feature>
<evidence type="ECO:0000256" key="5">
    <source>
        <dbReference type="ARBA" id="ARBA00022687"/>
    </source>
</evidence>
<dbReference type="GO" id="GO:0005615">
    <property type="term" value="C:extracellular space"/>
    <property type="evidence" value="ECO:0007669"/>
    <property type="project" value="TreeGrafter"/>
</dbReference>
<feature type="compositionally biased region" description="Basic and acidic residues" evidence="10">
    <location>
        <begin position="500"/>
        <end position="513"/>
    </location>
</feature>
<comment type="caution">
    <text evidence="13">The sequence shown here is derived from an EMBL/GenBank/DDBJ whole genome shotgun (WGS) entry which is preliminary data.</text>
</comment>
<dbReference type="InterPro" id="IPR015526">
    <property type="entry name" value="Frizzled/SFRP"/>
</dbReference>
<sequence>MYFVWIFAAFQSFVLACHAIGPGLLRLKPNVQNNDPSSVSWESTSIGYSNEPNSYAYWNCHTIPPNMTLCKSVGYSRMVLPNFLQHESIREVIQQANVWVALVNTDCHPDIQRFLCSLYAPVCLKSHQEAKIPPCWELCDQVRNACLPRMRLFGFDWPEIVQCKQFPRLAESMCIPPQETTVVKCAPCEQAITLENIASSYCMADVVLKASFKDVELQSNRASLKLTPNSRTRALKLHRKDGTVATSFDFQRLKKRNRMRRLRSAKSRTYRHAATNEANPETFASLPSVFSHIPHGKHWIVRSHRSVGQSPSNAMYIQKLSSKRDTSRKRRTRNSQLNDIDGITELLLGCSTCSSLGQSVNVETNAELDKKRWLVMGRRVLDDKSQNFTNQVQVTFMVNWDRDSAEFRRSLAAIRTQPVSHLCPKQQSVITDPIVTAAEARNLKISRSAPSELADAPSQMNSRSIFRSDRQSSAKKPAATTGSEVNPERKTTSSTHTFSRQRENHPRPNEPGKRKGSIHHTANPAFNPETNRPPTTLTTHSIQNGNHRSEGAQPYSRNEGTVGNGKRPDEVLNDRLRYTQWLSSPQATQWYNPNMRVATDLQSTGERRQQRRRERLLWRRKQKEAQLNQQAGQSTSAHHSELKSNLRQQPINPYGNEDRSPSYWP</sequence>
<evidence type="ECO:0000259" key="12">
    <source>
        <dbReference type="PROSITE" id="PS50038"/>
    </source>
</evidence>
<dbReference type="Proteomes" id="UP000308267">
    <property type="component" value="Unassembled WGS sequence"/>
</dbReference>
<dbReference type="FunFam" id="1.10.2000.10:FF:000001">
    <property type="entry name" value="secreted frizzled-related protein 2"/>
    <property type="match status" value="1"/>
</dbReference>
<dbReference type="EMBL" id="SJOL01006488">
    <property type="protein sequence ID" value="TGZ65473.1"/>
    <property type="molecule type" value="Genomic_DNA"/>
</dbReference>
<feature type="compositionally biased region" description="Polar residues" evidence="10">
    <location>
        <begin position="625"/>
        <end position="637"/>
    </location>
</feature>
<organism evidence="13 14">
    <name type="scientific">Opisthorchis felineus</name>
    <dbReference type="NCBI Taxonomy" id="147828"/>
    <lineage>
        <taxon>Eukaryota</taxon>
        <taxon>Metazoa</taxon>
        <taxon>Spiralia</taxon>
        <taxon>Lophotrochozoa</taxon>
        <taxon>Platyhelminthes</taxon>
        <taxon>Trematoda</taxon>
        <taxon>Digenea</taxon>
        <taxon>Opisthorchiida</taxon>
        <taxon>Opisthorchiata</taxon>
        <taxon>Opisthorchiidae</taxon>
        <taxon>Opisthorchis</taxon>
    </lineage>
</organism>
<keyword evidence="3" id="KW-0217">Developmental protein</keyword>
<evidence type="ECO:0000256" key="3">
    <source>
        <dbReference type="ARBA" id="ARBA00022473"/>
    </source>
</evidence>
<feature type="disulfide bond" evidence="9">
    <location>
        <begin position="70"/>
        <end position="116"/>
    </location>
</feature>
<gene>
    <name evidence="13" type="ORF">CRM22_005872</name>
</gene>
<dbReference type="Gene3D" id="1.10.2000.10">
    <property type="entry name" value="Frizzled cysteine-rich domain"/>
    <property type="match status" value="1"/>
</dbReference>
<feature type="domain" description="FZ" evidence="12">
    <location>
        <begin position="55"/>
        <end position="177"/>
    </location>
</feature>
<dbReference type="GO" id="GO:0030154">
    <property type="term" value="P:cell differentiation"/>
    <property type="evidence" value="ECO:0007669"/>
    <property type="project" value="UniProtKB-KW"/>
</dbReference>
<evidence type="ECO:0000256" key="2">
    <source>
        <dbReference type="ARBA" id="ARBA00010054"/>
    </source>
</evidence>
<evidence type="ECO:0000256" key="4">
    <source>
        <dbReference type="ARBA" id="ARBA00022525"/>
    </source>
</evidence>
<comment type="subcellular location">
    <subcellularLocation>
        <location evidence="1">Secreted</location>
    </subcellularLocation>
</comment>
<keyword evidence="6 11" id="KW-0732">Signal</keyword>
<dbReference type="PROSITE" id="PS50038">
    <property type="entry name" value="FZ"/>
    <property type="match status" value="1"/>
</dbReference>
<evidence type="ECO:0000256" key="7">
    <source>
        <dbReference type="ARBA" id="ARBA00022782"/>
    </source>
</evidence>
<dbReference type="Pfam" id="PF01392">
    <property type="entry name" value="Fz"/>
    <property type="match status" value="1"/>
</dbReference>
<dbReference type="PANTHER" id="PTHR11309">
    <property type="entry name" value="FRIZZLED"/>
    <property type="match status" value="1"/>
</dbReference>
<dbReference type="InterPro" id="IPR036790">
    <property type="entry name" value="Frizzled_dom_sf"/>
</dbReference>
<dbReference type="SUPFAM" id="SSF63501">
    <property type="entry name" value="Frizzled cysteine-rich domain"/>
    <property type="match status" value="1"/>
</dbReference>
<feature type="signal peptide" evidence="11">
    <location>
        <begin position="1"/>
        <end position="16"/>
    </location>
</feature>
<feature type="region of interest" description="Disordered" evidence="10">
    <location>
        <begin position="621"/>
        <end position="665"/>
    </location>
</feature>
<feature type="region of interest" description="Disordered" evidence="10">
    <location>
        <begin position="448"/>
        <end position="569"/>
    </location>
</feature>
<dbReference type="GO" id="GO:0060070">
    <property type="term" value="P:canonical Wnt signaling pathway"/>
    <property type="evidence" value="ECO:0007669"/>
    <property type="project" value="TreeGrafter"/>
</dbReference>
<evidence type="ECO:0000256" key="8">
    <source>
        <dbReference type="ARBA" id="ARBA00023157"/>
    </source>
</evidence>
<evidence type="ECO:0000313" key="13">
    <source>
        <dbReference type="EMBL" id="TGZ65473.1"/>
    </source>
</evidence>
<keyword evidence="5" id="KW-0879">Wnt signaling pathway</keyword>
<feature type="region of interest" description="Disordered" evidence="10">
    <location>
        <begin position="310"/>
        <end position="334"/>
    </location>
</feature>